<comment type="similarity">
    <text evidence="5">Belongs to the protein kinase superfamily. Ser/Thr protein kinase family. GCN2 subfamily.</text>
</comment>
<gene>
    <name evidence="9" type="ORF">WICPIJ_004402</name>
</gene>
<dbReference type="OrthoDB" id="5337378at2759"/>
<comment type="caution">
    <text evidence="9">The sequence shown here is derived from an EMBL/GenBank/DDBJ whole genome shotgun (WGS) entry which is preliminary data.</text>
</comment>
<dbReference type="GO" id="GO:0005524">
    <property type="term" value="F:ATP binding"/>
    <property type="evidence" value="ECO:0007669"/>
    <property type="project" value="UniProtKB-UniRule"/>
</dbReference>
<feature type="region of interest" description="Disordered" evidence="7">
    <location>
        <begin position="64"/>
        <end position="83"/>
    </location>
</feature>
<dbReference type="InterPro" id="IPR008271">
    <property type="entry name" value="Ser/Thr_kinase_AS"/>
</dbReference>
<dbReference type="GO" id="GO:0110031">
    <property type="term" value="P:negative regulation of G2/MI transition of meiotic cell cycle"/>
    <property type="evidence" value="ECO:0007669"/>
    <property type="project" value="TreeGrafter"/>
</dbReference>
<reference evidence="9" key="2">
    <citation type="submission" date="2021-01" db="EMBL/GenBank/DDBJ databases">
        <authorList>
            <person name="Schikora-Tamarit M.A."/>
        </authorList>
    </citation>
    <scope>NUCLEOTIDE SEQUENCE</scope>
    <source>
        <strain evidence="9">CBS2887</strain>
    </source>
</reference>
<feature type="domain" description="Protein kinase" evidence="8">
    <location>
        <begin position="518"/>
        <end position="830"/>
    </location>
</feature>
<dbReference type="Pfam" id="PF00069">
    <property type="entry name" value="Pkinase"/>
    <property type="match status" value="1"/>
</dbReference>
<evidence type="ECO:0000313" key="10">
    <source>
        <dbReference type="Proteomes" id="UP000774326"/>
    </source>
</evidence>
<feature type="compositionally biased region" description="Polar residues" evidence="7">
    <location>
        <begin position="196"/>
        <end position="208"/>
    </location>
</feature>
<dbReference type="InterPro" id="IPR011009">
    <property type="entry name" value="Kinase-like_dom_sf"/>
</dbReference>
<dbReference type="PANTHER" id="PTHR11042:SF196">
    <property type="entry name" value="MITOSIS INHIBITOR PROTEIN KINASE SWE1"/>
    <property type="match status" value="1"/>
</dbReference>
<keyword evidence="3" id="KW-0418">Kinase</keyword>
<keyword evidence="2 6" id="KW-0547">Nucleotide-binding</keyword>
<dbReference type="InterPro" id="IPR050339">
    <property type="entry name" value="CC_SR_Kinase"/>
</dbReference>
<dbReference type="InterPro" id="IPR017441">
    <property type="entry name" value="Protein_kinase_ATP_BS"/>
</dbReference>
<dbReference type="PANTHER" id="PTHR11042">
    <property type="entry name" value="EUKARYOTIC TRANSLATION INITIATION FACTOR 2-ALPHA KINASE EIF2-ALPHA KINASE -RELATED"/>
    <property type="match status" value="1"/>
</dbReference>
<evidence type="ECO:0000256" key="4">
    <source>
        <dbReference type="ARBA" id="ARBA00022840"/>
    </source>
</evidence>
<organism evidence="9 10">
    <name type="scientific">Wickerhamomyces pijperi</name>
    <name type="common">Yeast</name>
    <name type="synonym">Pichia pijperi</name>
    <dbReference type="NCBI Taxonomy" id="599730"/>
    <lineage>
        <taxon>Eukaryota</taxon>
        <taxon>Fungi</taxon>
        <taxon>Dikarya</taxon>
        <taxon>Ascomycota</taxon>
        <taxon>Saccharomycotina</taxon>
        <taxon>Saccharomycetes</taxon>
        <taxon>Phaffomycetales</taxon>
        <taxon>Wickerhamomycetaceae</taxon>
        <taxon>Wickerhamomyces</taxon>
    </lineage>
</organism>
<feature type="compositionally biased region" description="Polar residues" evidence="7">
    <location>
        <begin position="103"/>
        <end position="115"/>
    </location>
</feature>
<dbReference type="SUPFAM" id="SSF56112">
    <property type="entry name" value="Protein kinase-like (PK-like)"/>
    <property type="match status" value="1"/>
</dbReference>
<evidence type="ECO:0000313" key="9">
    <source>
        <dbReference type="EMBL" id="KAH3684646.1"/>
    </source>
</evidence>
<feature type="region of interest" description="Disordered" evidence="7">
    <location>
        <begin position="103"/>
        <end position="162"/>
    </location>
</feature>
<evidence type="ECO:0000256" key="1">
    <source>
        <dbReference type="ARBA" id="ARBA00022679"/>
    </source>
</evidence>
<feature type="region of interest" description="Disordered" evidence="7">
    <location>
        <begin position="196"/>
        <end position="233"/>
    </location>
</feature>
<feature type="compositionally biased region" description="Polar residues" evidence="7">
    <location>
        <begin position="127"/>
        <end position="137"/>
    </location>
</feature>
<accession>A0A9P8TMU0</accession>
<sequence>MGEQSKKRILNETMVSPQLKDVNISSFNSLENIQYDQLTATPKHRQTSSSQGSQGLRRSVGLLNLSLEPPTPTPNSGSSTPKFALRKKRASIDLNESINDVENWSPFKEQQTPSVSKIRPNTLKRPASTSSNGSLSSFIHDINRGSPSVHNENIDPNRKNLQHKLNQQKKRFIGERISAETEPISQQVLPLNFSSNMPIQFDSTNDSPSRPARQRPRLDQSVRPSSASKAVFAEPPLSASSLYNNTLSSSSSASSDIDNRTPSSFKFVKPLQTAFMTTGLLKKNNRQLSDTYVPPETPCKKSLGLSVSSTSQQKQVAASNLSSVITSNNGSITSSAAKAKSEEIDRYLAEQRNVHVSFPHVVMDEDEDEDMEDIDQSPSVQNQRLLPKSQRAFNIDQFRAHIPSFRGFSQSPQSAKKFNTSLISQETHNTTNNTSIDPSTPTRLRYLKNARPNIFMQATTPNGKSTPRVPLDLAMDPTGEYLNFANISQGNIPQTLDPVSFFTNNSTDAVDEILAAKFQNVQLIGRGQFSNVYEVTFQENKYAVKRVKAPVSGKKARKRIMEEVDAMKVLQDKEPVDGDGREYVVNFINEWTSNDHLYIMTEYCENGSLSDFLVENRHKKLDEWRVWKILVEIAAGLKFIHSCDILHLDLKPANVLITFEGYLKIGDFGMATKYPITDGFEREGDRDYISKEVIQEQKYSKAADIFSFGISMIEVASNIILPSHGDSWQRFRSGDLSEAGRLSSTNLAQHHSVVSKESEVSSIFNAVPGDSYTSVDTDVEPSNKLPYWTPRFLVNGQGALDDLVRWMISVNPNDRPSAAEIVGSLEAQFVEIRSKSGAVIYEGEYGPCPDLEEETLMSAELKRLNLNNVIQSGSALTHNDEDNIMVRNQW</sequence>
<dbReference type="PROSITE" id="PS00107">
    <property type="entry name" value="PROTEIN_KINASE_ATP"/>
    <property type="match status" value="1"/>
</dbReference>
<dbReference type="SMART" id="SM00220">
    <property type="entry name" value="S_TKc"/>
    <property type="match status" value="1"/>
</dbReference>
<feature type="binding site" evidence="6">
    <location>
        <position position="545"/>
    </location>
    <ligand>
        <name>ATP</name>
        <dbReference type="ChEBI" id="CHEBI:30616"/>
    </ligand>
</feature>
<evidence type="ECO:0000256" key="6">
    <source>
        <dbReference type="PROSITE-ProRule" id="PRU10141"/>
    </source>
</evidence>
<dbReference type="GO" id="GO:0004713">
    <property type="term" value="F:protein tyrosine kinase activity"/>
    <property type="evidence" value="ECO:0007669"/>
    <property type="project" value="TreeGrafter"/>
</dbReference>
<reference evidence="9" key="1">
    <citation type="journal article" date="2021" name="Open Biol.">
        <title>Shared evolutionary footprints suggest mitochondrial oxidative damage underlies multiple complex I losses in fungi.</title>
        <authorList>
            <person name="Schikora-Tamarit M.A."/>
            <person name="Marcet-Houben M."/>
            <person name="Nosek J."/>
            <person name="Gabaldon T."/>
        </authorList>
    </citation>
    <scope>NUCLEOTIDE SEQUENCE</scope>
    <source>
        <strain evidence="9">CBS2887</strain>
    </source>
</reference>
<protein>
    <recommendedName>
        <fullName evidence="8">Protein kinase domain-containing protein</fullName>
    </recommendedName>
</protein>
<evidence type="ECO:0000256" key="3">
    <source>
        <dbReference type="ARBA" id="ARBA00022777"/>
    </source>
</evidence>
<proteinExistence type="inferred from homology"/>
<dbReference type="PROSITE" id="PS00108">
    <property type="entry name" value="PROTEIN_KINASE_ST"/>
    <property type="match status" value="1"/>
</dbReference>
<evidence type="ECO:0000256" key="7">
    <source>
        <dbReference type="SAM" id="MobiDB-lite"/>
    </source>
</evidence>
<dbReference type="PROSITE" id="PS50011">
    <property type="entry name" value="PROTEIN_KINASE_DOM"/>
    <property type="match status" value="1"/>
</dbReference>
<dbReference type="Gene3D" id="3.30.200.20">
    <property type="entry name" value="Phosphorylase Kinase, domain 1"/>
    <property type="match status" value="1"/>
</dbReference>
<dbReference type="Proteomes" id="UP000774326">
    <property type="component" value="Unassembled WGS sequence"/>
</dbReference>
<evidence type="ECO:0000256" key="5">
    <source>
        <dbReference type="ARBA" id="ARBA00037982"/>
    </source>
</evidence>
<evidence type="ECO:0000256" key="2">
    <source>
        <dbReference type="ARBA" id="ARBA00022741"/>
    </source>
</evidence>
<dbReference type="GO" id="GO:0005737">
    <property type="term" value="C:cytoplasm"/>
    <property type="evidence" value="ECO:0007669"/>
    <property type="project" value="TreeGrafter"/>
</dbReference>
<dbReference type="EMBL" id="JAEUBG010002387">
    <property type="protein sequence ID" value="KAH3684646.1"/>
    <property type="molecule type" value="Genomic_DNA"/>
</dbReference>
<name>A0A9P8TMU0_WICPI</name>
<dbReference type="Gene3D" id="1.10.510.10">
    <property type="entry name" value="Transferase(Phosphotransferase) domain 1"/>
    <property type="match status" value="1"/>
</dbReference>
<evidence type="ECO:0000259" key="8">
    <source>
        <dbReference type="PROSITE" id="PS50011"/>
    </source>
</evidence>
<keyword evidence="10" id="KW-1185">Reference proteome</keyword>
<dbReference type="InterPro" id="IPR000719">
    <property type="entry name" value="Prot_kinase_dom"/>
</dbReference>
<keyword evidence="4 6" id="KW-0067">ATP-binding</keyword>
<keyword evidence="1" id="KW-0808">Transferase</keyword>
<dbReference type="GO" id="GO:0005634">
    <property type="term" value="C:nucleus"/>
    <property type="evidence" value="ECO:0007669"/>
    <property type="project" value="TreeGrafter"/>
</dbReference>
<dbReference type="AlphaFoldDB" id="A0A9P8TMU0"/>